<sequence>MIRVAGTEFDADEGIHWLGTPASLDRAIVGEGIACLARLRDAFPVAPAFCVSAPPFEVFPRGVLGPWRDTLSRAYHRLGEVCGLYAPSVEVRSLLVEPPSVPSWVGRPWTFLNVSGEEAVGQAVTECLAPFFSDRARALRRRYGWPESVVREVIFIRRFNDSRIWATLSPAGALTGRPGDIKVRAGWGLHEQSVGHPLPADEFIVSARRVARSRIALKKDAVVADIGGVQEFRVPSTLHRAAAVPEPLIHQMADLYHAVAAHMGEPAGLDLVAGEAGLEILWCEPPEDPPP</sequence>
<evidence type="ECO:0000256" key="5">
    <source>
        <dbReference type="ARBA" id="ARBA00011996"/>
    </source>
</evidence>
<feature type="domain" description="Pyruvate phosphate dikinase AMP/ATP-binding" evidence="15">
    <location>
        <begin position="69"/>
        <end position="267"/>
    </location>
</feature>
<dbReference type="InterPro" id="IPR002192">
    <property type="entry name" value="PPDK_AMP/ATP-bd"/>
</dbReference>
<dbReference type="EMBL" id="BAABAQ010000013">
    <property type="protein sequence ID" value="GAA4203727.1"/>
    <property type="molecule type" value="Genomic_DNA"/>
</dbReference>
<dbReference type="Gene3D" id="3.30.1490.20">
    <property type="entry name" value="ATP-grasp fold, A domain"/>
    <property type="match status" value="1"/>
</dbReference>
<evidence type="ECO:0000256" key="9">
    <source>
        <dbReference type="ARBA" id="ARBA00022741"/>
    </source>
</evidence>
<comment type="caution">
    <text evidence="16">The sequence shown here is derived from an EMBL/GenBank/DDBJ whole genome shotgun (WGS) entry which is preliminary data.</text>
</comment>
<evidence type="ECO:0000256" key="4">
    <source>
        <dbReference type="ARBA" id="ARBA00007837"/>
    </source>
</evidence>
<dbReference type="Proteomes" id="UP001501251">
    <property type="component" value="Unassembled WGS sequence"/>
</dbReference>
<keyword evidence="8" id="KW-0479">Metal-binding</keyword>
<evidence type="ECO:0000259" key="15">
    <source>
        <dbReference type="Pfam" id="PF01326"/>
    </source>
</evidence>
<gene>
    <name evidence="16" type="ORF">GCM10022252_61810</name>
</gene>
<organism evidence="16 17">
    <name type="scientific">Streptosporangium oxazolinicum</name>
    <dbReference type="NCBI Taxonomy" id="909287"/>
    <lineage>
        <taxon>Bacteria</taxon>
        <taxon>Bacillati</taxon>
        <taxon>Actinomycetota</taxon>
        <taxon>Actinomycetes</taxon>
        <taxon>Streptosporangiales</taxon>
        <taxon>Streptosporangiaceae</taxon>
        <taxon>Streptosporangium</taxon>
    </lineage>
</organism>
<evidence type="ECO:0000256" key="11">
    <source>
        <dbReference type="ARBA" id="ARBA00022840"/>
    </source>
</evidence>
<evidence type="ECO:0000256" key="12">
    <source>
        <dbReference type="ARBA" id="ARBA00022842"/>
    </source>
</evidence>
<proteinExistence type="inferred from homology"/>
<evidence type="ECO:0000256" key="8">
    <source>
        <dbReference type="ARBA" id="ARBA00022723"/>
    </source>
</evidence>
<evidence type="ECO:0000313" key="16">
    <source>
        <dbReference type="EMBL" id="GAA4203727.1"/>
    </source>
</evidence>
<protein>
    <recommendedName>
        <fullName evidence="6">Phosphoenolpyruvate synthase</fullName>
        <ecNumber evidence="5">2.7.9.2</ecNumber>
    </recommendedName>
    <alternativeName>
        <fullName evidence="13">Pyruvate, water dikinase</fullName>
    </alternativeName>
</protein>
<evidence type="ECO:0000256" key="2">
    <source>
        <dbReference type="ARBA" id="ARBA00002988"/>
    </source>
</evidence>
<reference evidence="17" key="1">
    <citation type="journal article" date="2019" name="Int. J. Syst. Evol. Microbiol.">
        <title>The Global Catalogue of Microorganisms (GCM) 10K type strain sequencing project: providing services to taxonomists for standard genome sequencing and annotation.</title>
        <authorList>
            <consortium name="The Broad Institute Genomics Platform"/>
            <consortium name="The Broad Institute Genome Sequencing Center for Infectious Disease"/>
            <person name="Wu L."/>
            <person name="Ma J."/>
        </authorList>
    </citation>
    <scope>NUCLEOTIDE SEQUENCE [LARGE SCALE GENOMIC DNA]</scope>
    <source>
        <strain evidence="17">JCM 17388</strain>
    </source>
</reference>
<keyword evidence="17" id="KW-1185">Reference proteome</keyword>
<name>A0ABP8BCZ0_9ACTN</name>
<dbReference type="SUPFAM" id="SSF56059">
    <property type="entry name" value="Glutathione synthetase ATP-binding domain-like"/>
    <property type="match status" value="1"/>
</dbReference>
<keyword evidence="10" id="KW-0418">Kinase</keyword>
<accession>A0ABP8BCZ0</accession>
<dbReference type="EC" id="2.7.9.2" evidence="5"/>
<dbReference type="InterPro" id="IPR006319">
    <property type="entry name" value="PEP_synth"/>
</dbReference>
<evidence type="ECO:0000256" key="14">
    <source>
        <dbReference type="ARBA" id="ARBA00047700"/>
    </source>
</evidence>
<comment type="similarity">
    <text evidence="4">Belongs to the PEP-utilizing enzyme family.</text>
</comment>
<dbReference type="Gene3D" id="3.30.470.20">
    <property type="entry name" value="ATP-grasp fold, B domain"/>
    <property type="match status" value="1"/>
</dbReference>
<keyword evidence="9" id="KW-0547">Nucleotide-binding</keyword>
<dbReference type="Pfam" id="PF01326">
    <property type="entry name" value="PPDK_N"/>
    <property type="match status" value="1"/>
</dbReference>
<dbReference type="PANTHER" id="PTHR43030">
    <property type="entry name" value="PHOSPHOENOLPYRUVATE SYNTHASE"/>
    <property type="match status" value="1"/>
</dbReference>
<evidence type="ECO:0000256" key="1">
    <source>
        <dbReference type="ARBA" id="ARBA00001946"/>
    </source>
</evidence>
<comment type="cofactor">
    <cofactor evidence="1">
        <name>Mg(2+)</name>
        <dbReference type="ChEBI" id="CHEBI:18420"/>
    </cofactor>
</comment>
<comment type="function">
    <text evidence="2">Catalyzes the phosphorylation of pyruvate to phosphoenolpyruvate.</text>
</comment>
<keyword evidence="7" id="KW-0808">Transferase</keyword>
<dbReference type="PANTHER" id="PTHR43030:SF1">
    <property type="entry name" value="PHOSPHOENOLPYRUVATE SYNTHASE"/>
    <property type="match status" value="1"/>
</dbReference>
<keyword evidence="12" id="KW-0460">Magnesium</keyword>
<comment type="catalytic activity">
    <reaction evidence="14">
        <text>pyruvate + ATP + H2O = phosphoenolpyruvate + AMP + phosphate + 2 H(+)</text>
        <dbReference type="Rhea" id="RHEA:11364"/>
        <dbReference type="ChEBI" id="CHEBI:15361"/>
        <dbReference type="ChEBI" id="CHEBI:15377"/>
        <dbReference type="ChEBI" id="CHEBI:15378"/>
        <dbReference type="ChEBI" id="CHEBI:30616"/>
        <dbReference type="ChEBI" id="CHEBI:43474"/>
        <dbReference type="ChEBI" id="CHEBI:58702"/>
        <dbReference type="ChEBI" id="CHEBI:456215"/>
        <dbReference type="EC" id="2.7.9.2"/>
    </reaction>
</comment>
<evidence type="ECO:0000256" key="13">
    <source>
        <dbReference type="ARBA" id="ARBA00033470"/>
    </source>
</evidence>
<evidence type="ECO:0000256" key="3">
    <source>
        <dbReference type="ARBA" id="ARBA00004742"/>
    </source>
</evidence>
<evidence type="ECO:0000256" key="10">
    <source>
        <dbReference type="ARBA" id="ARBA00022777"/>
    </source>
</evidence>
<comment type="pathway">
    <text evidence="3">Carbohydrate biosynthesis; gluconeogenesis.</text>
</comment>
<evidence type="ECO:0000256" key="7">
    <source>
        <dbReference type="ARBA" id="ARBA00022679"/>
    </source>
</evidence>
<evidence type="ECO:0000313" key="17">
    <source>
        <dbReference type="Proteomes" id="UP001501251"/>
    </source>
</evidence>
<evidence type="ECO:0000256" key="6">
    <source>
        <dbReference type="ARBA" id="ARBA00021623"/>
    </source>
</evidence>
<keyword evidence="11" id="KW-0067">ATP-binding</keyword>
<dbReference type="InterPro" id="IPR013815">
    <property type="entry name" value="ATP_grasp_subdomain_1"/>
</dbReference>